<dbReference type="EMBL" id="BPQH01000011">
    <property type="protein sequence ID" value="GJD51025.1"/>
    <property type="molecule type" value="Genomic_DNA"/>
</dbReference>
<gene>
    <name evidence="2" type="ORF">OPKNFCMD_3776</name>
</gene>
<feature type="compositionally biased region" description="Pro residues" evidence="1">
    <location>
        <begin position="31"/>
        <end position="46"/>
    </location>
</feature>
<comment type="caution">
    <text evidence="2">The sequence shown here is derived from an EMBL/GenBank/DDBJ whole genome shotgun (WGS) entry which is preliminary data.</text>
</comment>
<organism evidence="2 3">
    <name type="scientific">Methylobacterium crusticola</name>
    <dbReference type="NCBI Taxonomy" id="1697972"/>
    <lineage>
        <taxon>Bacteria</taxon>
        <taxon>Pseudomonadati</taxon>
        <taxon>Pseudomonadota</taxon>
        <taxon>Alphaproteobacteria</taxon>
        <taxon>Hyphomicrobiales</taxon>
        <taxon>Methylobacteriaceae</taxon>
        <taxon>Methylobacterium</taxon>
    </lineage>
</organism>
<protein>
    <submittedName>
        <fullName evidence="2">Uncharacterized protein</fullName>
    </submittedName>
</protein>
<reference evidence="2" key="2">
    <citation type="submission" date="2021-08" db="EMBL/GenBank/DDBJ databases">
        <authorList>
            <person name="Tani A."/>
            <person name="Ola A."/>
            <person name="Ogura Y."/>
            <person name="Katsura K."/>
            <person name="Hayashi T."/>
        </authorList>
    </citation>
    <scope>NUCLEOTIDE SEQUENCE</scope>
    <source>
        <strain evidence="2">KCTC 52305</strain>
    </source>
</reference>
<name>A0ABQ4R241_9HYPH</name>
<dbReference type="Proteomes" id="UP001055167">
    <property type="component" value="Unassembled WGS sequence"/>
</dbReference>
<feature type="compositionally biased region" description="Basic and acidic residues" evidence="1">
    <location>
        <begin position="1"/>
        <end position="12"/>
    </location>
</feature>
<proteinExistence type="predicted"/>
<accession>A0ABQ4R241</accession>
<evidence type="ECO:0000313" key="3">
    <source>
        <dbReference type="Proteomes" id="UP001055167"/>
    </source>
</evidence>
<feature type="region of interest" description="Disordered" evidence="1">
    <location>
        <begin position="1"/>
        <end position="90"/>
    </location>
</feature>
<sequence length="90" mass="9685">MDQTTLHDEDVVSRAGPRPRRDMVRTRPARRPAPPAASAPGPPEAPPLTLEQSPATPCGAGTSPVRRAASLDEAARRRPQFPLPDQDDQT</sequence>
<evidence type="ECO:0000313" key="2">
    <source>
        <dbReference type="EMBL" id="GJD51025.1"/>
    </source>
</evidence>
<reference evidence="2" key="1">
    <citation type="journal article" date="2021" name="Front. Microbiol.">
        <title>Comprehensive Comparative Genomics and Phenotyping of Methylobacterium Species.</title>
        <authorList>
            <person name="Alessa O."/>
            <person name="Ogura Y."/>
            <person name="Fujitani Y."/>
            <person name="Takami H."/>
            <person name="Hayashi T."/>
            <person name="Sahin N."/>
            <person name="Tani A."/>
        </authorList>
    </citation>
    <scope>NUCLEOTIDE SEQUENCE</scope>
    <source>
        <strain evidence="2">KCTC 52305</strain>
    </source>
</reference>
<keyword evidence="3" id="KW-1185">Reference proteome</keyword>
<evidence type="ECO:0000256" key="1">
    <source>
        <dbReference type="SAM" id="MobiDB-lite"/>
    </source>
</evidence>